<name>A0A1H8Z2Y8_9RHOB</name>
<keyword evidence="2" id="KW-1185">Reference proteome</keyword>
<dbReference type="Pfam" id="PF07310">
    <property type="entry name" value="PAS_5"/>
    <property type="match status" value="1"/>
</dbReference>
<reference evidence="1 2" key="1">
    <citation type="submission" date="2016-10" db="EMBL/GenBank/DDBJ databases">
        <authorList>
            <person name="de Groot N.N."/>
        </authorList>
    </citation>
    <scope>NUCLEOTIDE SEQUENCE [LARGE SCALE GENOMIC DNA]</scope>
    <source>
        <strain evidence="1 2">DSM 22007</strain>
    </source>
</reference>
<dbReference type="AlphaFoldDB" id="A0A1H8Z2Y8"/>
<accession>A0A1H8Z2Y8</accession>
<dbReference type="EMBL" id="FOEP01000001">
    <property type="protein sequence ID" value="SEP58825.1"/>
    <property type="molecule type" value="Genomic_DNA"/>
</dbReference>
<evidence type="ECO:0000313" key="1">
    <source>
        <dbReference type="EMBL" id="SEP58825.1"/>
    </source>
</evidence>
<dbReference type="Proteomes" id="UP000198634">
    <property type="component" value="Unassembled WGS sequence"/>
</dbReference>
<proteinExistence type="predicted"/>
<sequence length="227" mass="25136">MWCGVERGRNVIEMSRFHKDNRFPEIAEVEAYWTALRGARAVPARIDIDPRGIEGALSHTFLLERVAPGVGRLRLAGMHLNDLLGMEVRGMPLSALFAPQHRARIADLMEQVCACPAIADLTLTAERGIGKPALEARMKMLPLTDSQGRVTRILGCLSMLGHVGRAPRRLMIASDRLTLLDGRVVQAPQPEAAGFAEPAQPFERADRRHLQDVADKHPYLRLIKSEG</sequence>
<protein>
    <recommendedName>
        <fullName evidence="3">PAS domain-containing protein</fullName>
    </recommendedName>
</protein>
<dbReference type="InterPro" id="IPR009922">
    <property type="entry name" value="DUF1457"/>
</dbReference>
<evidence type="ECO:0008006" key="3">
    <source>
        <dbReference type="Google" id="ProtNLM"/>
    </source>
</evidence>
<gene>
    <name evidence="1" type="ORF">SAMN04488092_101277</name>
</gene>
<dbReference type="STRING" id="657014.SAMN04488092_101277"/>
<evidence type="ECO:0000313" key="2">
    <source>
        <dbReference type="Proteomes" id="UP000198634"/>
    </source>
</evidence>
<organism evidence="1 2">
    <name type="scientific">Thalassovita taeanensis</name>
    <dbReference type="NCBI Taxonomy" id="657014"/>
    <lineage>
        <taxon>Bacteria</taxon>
        <taxon>Pseudomonadati</taxon>
        <taxon>Pseudomonadota</taxon>
        <taxon>Alphaproteobacteria</taxon>
        <taxon>Rhodobacterales</taxon>
        <taxon>Roseobacteraceae</taxon>
        <taxon>Thalassovita</taxon>
    </lineage>
</organism>